<comment type="caution">
    <text evidence="2">The sequence shown here is derived from an EMBL/GenBank/DDBJ whole genome shotgun (WGS) entry which is preliminary data.</text>
</comment>
<gene>
    <name evidence="2" type="ORF">ILYODFUR_021791</name>
</gene>
<evidence type="ECO:0000313" key="3">
    <source>
        <dbReference type="Proteomes" id="UP001482620"/>
    </source>
</evidence>
<sequence>MVREEPEPGNKLQGMRHDPPGGENDNGAAYRSNMANYCHSSSSGWPVSGCLHTAGDPWGSNTGNYTSGGREIHAHTMTATDTHRVTSSFNDRLSNLISQNNH</sequence>
<organism evidence="2 3">
    <name type="scientific">Ilyodon furcidens</name>
    <name type="common">goldbreast splitfin</name>
    <dbReference type="NCBI Taxonomy" id="33524"/>
    <lineage>
        <taxon>Eukaryota</taxon>
        <taxon>Metazoa</taxon>
        <taxon>Chordata</taxon>
        <taxon>Craniata</taxon>
        <taxon>Vertebrata</taxon>
        <taxon>Euteleostomi</taxon>
        <taxon>Actinopterygii</taxon>
        <taxon>Neopterygii</taxon>
        <taxon>Teleostei</taxon>
        <taxon>Neoteleostei</taxon>
        <taxon>Acanthomorphata</taxon>
        <taxon>Ovalentaria</taxon>
        <taxon>Atherinomorphae</taxon>
        <taxon>Cyprinodontiformes</taxon>
        <taxon>Goodeidae</taxon>
        <taxon>Ilyodon</taxon>
    </lineage>
</organism>
<proteinExistence type="predicted"/>
<keyword evidence="3" id="KW-1185">Reference proteome</keyword>
<reference evidence="2 3" key="1">
    <citation type="submission" date="2021-06" db="EMBL/GenBank/DDBJ databases">
        <authorList>
            <person name="Palmer J.M."/>
        </authorList>
    </citation>
    <scope>NUCLEOTIDE SEQUENCE [LARGE SCALE GENOMIC DNA]</scope>
    <source>
        <strain evidence="3">if_2019</strain>
        <tissue evidence="2">Muscle</tissue>
    </source>
</reference>
<evidence type="ECO:0000256" key="1">
    <source>
        <dbReference type="SAM" id="MobiDB-lite"/>
    </source>
</evidence>
<name>A0ABV0T1L9_9TELE</name>
<feature type="region of interest" description="Disordered" evidence="1">
    <location>
        <begin position="1"/>
        <end position="29"/>
    </location>
</feature>
<dbReference type="Proteomes" id="UP001482620">
    <property type="component" value="Unassembled WGS sequence"/>
</dbReference>
<accession>A0ABV0T1L9</accession>
<protein>
    <submittedName>
        <fullName evidence="2">Uncharacterized protein</fullName>
    </submittedName>
</protein>
<dbReference type="EMBL" id="JAHRIQ010013940">
    <property type="protein sequence ID" value="MEQ2225853.1"/>
    <property type="molecule type" value="Genomic_DNA"/>
</dbReference>
<evidence type="ECO:0000313" key="2">
    <source>
        <dbReference type="EMBL" id="MEQ2225853.1"/>
    </source>
</evidence>